<keyword evidence="2" id="KW-0560">Oxidoreductase</keyword>
<feature type="domain" description="Fe2OG dioxygenase" evidence="1">
    <location>
        <begin position="105"/>
        <end position="203"/>
    </location>
</feature>
<dbReference type="InterPro" id="IPR005123">
    <property type="entry name" value="Oxoglu/Fe-dep_dioxygenase_dom"/>
</dbReference>
<dbReference type="InterPro" id="IPR037151">
    <property type="entry name" value="AlkB-like_sf"/>
</dbReference>
<evidence type="ECO:0000259" key="1">
    <source>
        <dbReference type="PROSITE" id="PS51471"/>
    </source>
</evidence>
<dbReference type="PROSITE" id="PS51471">
    <property type="entry name" value="FE2OG_OXY"/>
    <property type="match status" value="1"/>
</dbReference>
<evidence type="ECO:0000313" key="3">
    <source>
        <dbReference type="Proteomes" id="UP001254488"/>
    </source>
</evidence>
<proteinExistence type="predicted"/>
<dbReference type="EMBL" id="JAVRHZ010000001">
    <property type="protein sequence ID" value="MDT0554380.1"/>
    <property type="molecule type" value="Genomic_DNA"/>
</dbReference>
<gene>
    <name evidence="2" type="ORF">RM538_00070</name>
</gene>
<dbReference type="SUPFAM" id="SSF51197">
    <property type="entry name" value="Clavaminate synthase-like"/>
    <property type="match status" value="1"/>
</dbReference>
<dbReference type="PANTHER" id="PTHR31212:SF4">
    <property type="entry name" value="ALPHA-KETOGLUTARATE-DEPENDENT DIOXYGENASE ALKB HOMOLOG 3"/>
    <property type="match status" value="1"/>
</dbReference>
<organism evidence="2 3">
    <name type="scientific">Patiriisocius hiemis</name>
    <dbReference type="NCBI Taxonomy" id="3075604"/>
    <lineage>
        <taxon>Bacteria</taxon>
        <taxon>Pseudomonadati</taxon>
        <taxon>Bacteroidota</taxon>
        <taxon>Flavobacteriia</taxon>
        <taxon>Flavobacteriales</taxon>
        <taxon>Flavobacteriaceae</taxon>
        <taxon>Patiriisocius</taxon>
    </lineage>
</organism>
<dbReference type="PANTHER" id="PTHR31212">
    <property type="entry name" value="ALPHA-KETOGLUTARATE-DEPENDENT DIOXYGENASE ALKB HOMOLOG 3"/>
    <property type="match status" value="1"/>
</dbReference>
<dbReference type="Proteomes" id="UP001254488">
    <property type="component" value="Unassembled WGS sequence"/>
</dbReference>
<keyword evidence="2" id="KW-0223">Dioxygenase</keyword>
<dbReference type="RefSeq" id="WP_311331346.1">
    <property type="nucleotide sequence ID" value="NZ_JAVRHZ010000001.1"/>
</dbReference>
<sequence>MDLFSSEIETSIKNYQLKDAAINYYDSFFSEKEANSFYSHFSNETDWQEDTITVFGKTYKQPRLTALYALNKKPYSYSGITMHPKPFTQELIKIKSKIETVIDVNFTTVLLNLYRDGNDSNGWHSDDEKELGKNPIIASVSFGATRQFKLQHKKDKALKEKIALTHGSLLIMSGTTQHYWKHQIPKTRKVVNPRINLTFRIIK</sequence>
<evidence type="ECO:0000313" key="2">
    <source>
        <dbReference type="EMBL" id="MDT0554380.1"/>
    </source>
</evidence>
<keyword evidence="3" id="KW-1185">Reference proteome</keyword>
<comment type="caution">
    <text evidence="2">The sequence shown here is derived from an EMBL/GenBank/DDBJ whole genome shotgun (WGS) entry which is preliminary data.</text>
</comment>
<name>A0ABU2YAW4_9FLAO</name>
<dbReference type="InterPro" id="IPR032854">
    <property type="entry name" value="ALKBH3"/>
</dbReference>
<dbReference type="Pfam" id="PF13532">
    <property type="entry name" value="2OG-FeII_Oxy_2"/>
    <property type="match status" value="1"/>
</dbReference>
<protein>
    <submittedName>
        <fullName evidence="2">Alpha-ketoglutarate-dependent dioxygenase AlkB</fullName>
    </submittedName>
</protein>
<dbReference type="GO" id="GO:0051213">
    <property type="term" value="F:dioxygenase activity"/>
    <property type="evidence" value="ECO:0007669"/>
    <property type="project" value="UniProtKB-KW"/>
</dbReference>
<dbReference type="Gene3D" id="2.60.120.590">
    <property type="entry name" value="Alpha-ketoglutarate-dependent dioxygenase AlkB-like"/>
    <property type="match status" value="1"/>
</dbReference>
<reference evidence="2 3" key="1">
    <citation type="submission" date="2023-09" db="EMBL/GenBank/DDBJ databases">
        <authorList>
            <person name="Rey-Velasco X."/>
        </authorList>
    </citation>
    <scope>NUCLEOTIDE SEQUENCE [LARGE SCALE GENOMIC DNA]</scope>
    <source>
        <strain evidence="2 3">W242</strain>
    </source>
</reference>
<accession>A0ABU2YAW4</accession>
<dbReference type="InterPro" id="IPR027450">
    <property type="entry name" value="AlkB-like"/>
</dbReference>